<proteinExistence type="predicted"/>
<evidence type="ECO:0000313" key="2">
    <source>
        <dbReference type="Proteomes" id="UP000287336"/>
    </source>
</evidence>
<organism evidence="1 2">
    <name type="scientific">Vreelandella andesensis</name>
    <dbReference type="NCBI Taxonomy" id="447567"/>
    <lineage>
        <taxon>Bacteria</taxon>
        <taxon>Pseudomonadati</taxon>
        <taxon>Pseudomonadota</taxon>
        <taxon>Gammaproteobacteria</taxon>
        <taxon>Oceanospirillales</taxon>
        <taxon>Halomonadaceae</taxon>
        <taxon>Vreelandella</taxon>
    </lineage>
</organism>
<keyword evidence="2" id="KW-1185">Reference proteome</keyword>
<dbReference type="EMBL" id="RZHG01000030">
    <property type="protein sequence ID" value="RUR26806.1"/>
    <property type="molecule type" value="Genomic_DNA"/>
</dbReference>
<dbReference type="Pfam" id="PF04404">
    <property type="entry name" value="ERF"/>
    <property type="match status" value="1"/>
</dbReference>
<dbReference type="OrthoDB" id="7856237at2"/>
<dbReference type="GO" id="GO:0003677">
    <property type="term" value="F:DNA binding"/>
    <property type="evidence" value="ECO:0007669"/>
    <property type="project" value="UniProtKB-KW"/>
</dbReference>
<reference evidence="1 2" key="1">
    <citation type="submission" date="2018-12" db="EMBL/GenBank/DDBJ databases">
        <title>three novel Halomonas strain isolated from plants.</title>
        <authorList>
            <person name="Sun C."/>
        </authorList>
    </citation>
    <scope>NUCLEOTIDE SEQUENCE [LARGE SCALE GENOMIC DNA]</scope>
    <source>
        <strain evidence="1 2">DSM 19434</strain>
    </source>
</reference>
<name>A0A3S0XPP9_9GAMM</name>
<dbReference type="InterPro" id="IPR007499">
    <property type="entry name" value="ERF_bacteria_virus"/>
</dbReference>
<dbReference type="RefSeq" id="WP_126949090.1">
    <property type="nucleotide sequence ID" value="NZ_RZHG01000030.1"/>
</dbReference>
<sequence>MSNAVATTQEAALSVEAPRNEATAIIQVIERAAMNPDVDIDKMERLLQMQERVMDRQASADYSAAMAAMQSEIPSITRRGKSHNGNYASLEDIVDEVRPILQRHGFAVSFRVKTLDRAVEVTGVLMHRGGHREETAMILPADTSGSKNAVQAFGSSTSYGKRYVICSLLNITTRGEDDDGESSAPTKLVTSFQSAQIAKALAACPETTQEWFASNYGDASKVPKAKFDSTIAQLSKIVAQQETANAGH</sequence>
<protein>
    <submittedName>
        <fullName evidence="1">Single-stranded DNA-binding protein</fullName>
    </submittedName>
</protein>
<accession>A0A3S0XPP9</accession>
<keyword evidence="1" id="KW-0238">DNA-binding</keyword>
<comment type="caution">
    <text evidence="1">The sequence shown here is derived from an EMBL/GenBank/DDBJ whole genome shotgun (WGS) entry which is preliminary data.</text>
</comment>
<dbReference type="Proteomes" id="UP000287336">
    <property type="component" value="Unassembled WGS sequence"/>
</dbReference>
<gene>
    <name evidence="1" type="ORF">ELY33_17005</name>
</gene>
<dbReference type="AlphaFoldDB" id="A0A3S0XPP9"/>
<evidence type="ECO:0000313" key="1">
    <source>
        <dbReference type="EMBL" id="RUR26806.1"/>
    </source>
</evidence>